<keyword evidence="2" id="KW-0560">Oxidoreductase</keyword>
<sequence>MSKKYAFFRTLALSTSLVNAKAALLEPPYAIPTFASTGTASWPAELEWQSLNVSVGGKLQTLRPWAAVCYTSDPSYDAEKCQAVLSNYNNDFTRESVPSALLWPNWEACGFNGGCSLNHSNPQLVNDAICHQGTTPPYSVAISGAEEASAIVKWATANKVKLTIKNTGHDYLGRSSGPSTLQVNTHGLDDISFIPNFVPQGSSAPPVPAMKFGAGAQLYNIYSFAGKNKVSAVLGACTTVGAAGGWFQGGGHGVLTPAYGLGADRILEVELVTADGQIRTVNQYQDADLFWAIRGGGPGSWGIVISATVETLPEMPISASLLVVEANPAQDPKALGIDFISLVGKYQNEWINAGITTSFVFFQNKYILSLYWPTPSTPLSILYPFFDDLKASSGNYTVASNNTASPMFPTVTAAEQDNIGPFFDSTSFYGASTQLASRLIPQPYLDPSNTDSITKIAEAIWEGLQTVNDVLKENPAGALSTESAAFILGDMPAVTRNKSMETGANPGLYEASWHVTFASAWTLGVSRDTDETLIEAIHRATDPLSALGFAGSYQNEGSAWEENWQEAFFGHKYSSLLKIKQRYDPDNFFTTYKGVGSVTESPEFQCYKKNFVTNGGLKRVLGYVGSMFGGSSEERAEL</sequence>
<dbReference type="Pfam" id="PF01565">
    <property type="entry name" value="FAD_binding_4"/>
    <property type="match status" value="1"/>
</dbReference>
<evidence type="ECO:0000313" key="5">
    <source>
        <dbReference type="EMBL" id="KIK95950.1"/>
    </source>
</evidence>
<protein>
    <recommendedName>
        <fullName evidence="4">FAD-binding PCMH-type domain-containing protein</fullName>
    </recommendedName>
</protein>
<comment type="similarity">
    <text evidence="1">Belongs to the oxygen-dependent FAD-linked oxidoreductase family.</text>
</comment>
<dbReference type="InterPro" id="IPR036318">
    <property type="entry name" value="FAD-bd_PCMH-like_sf"/>
</dbReference>
<dbReference type="STRING" id="930991.A0A0D0E9Q4"/>
<dbReference type="GO" id="GO:0016491">
    <property type="term" value="F:oxidoreductase activity"/>
    <property type="evidence" value="ECO:0007669"/>
    <property type="project" value="UniProtKB-KW"/>
</dbReference>
<accession>A0A0D0E9Q4</accession>
<dbReference type="InterPro" id="IPR016169">
    <property type="entry name" value="FAD-bd_PCMH_sub2"/>
</dbReference>
<dbReference type="InterPro" id="IPR050432">
    <property type="entry name" value="FAD-linked_Oxidoreductases_BP"/>
</dbReference>
<evidence type="ECO:0000256" key="1">
    <source>
        <dbReference type="ARBA" id="ARBA00005466"/>
    </source>
</evidence>
<organism evidence="5 6">
    <name type="scientific">Paxillus rubicundulus Ve08.2h10</name>
    <dbReference type="NCBI Taxonomy" id="930991"/>
    <lineage>
        <taxon>Eukaryota</taxon>
        <taxon>Fungi</taxon>
        <taxon>Dikarya</taxon>
        <taxon>Basidiomycota</taxon>
        <taxon>Agaricomycotina</taxon>
        <taxon>Agaricomycetes</taxon>
        <taxon>Agaricomycetidae</taxon>
        <taxon>Boletales</taxon>
        <taxon>Paxilineae</taxon>
        <taxon>Paxillaceae</taxon>
        <taxon>Paxillus</taxon>
    </lineage>
</organism>
<gene>
    <name evidence="5" type="ORF">PAXRUDRAFT_826512</name>
</gene>
<dbReference type="Pfam" id="PF08031">
    <property type="entry name" value="BBE"/>
    <property type="match status" value="1"/>
</dbReference>
<dbReference type="InParanoid" id="A0A0D0E9Q4"/>
<keyword evidence="3" id="KW-0732">Signal</keyword>
<name>A0A0D0E9Q4_9AGAM</name>
<dbReference type="EMBL" id="KN825012">
    <property type="protein sequence ID" value="KIK95950.1"/>
    <property type="molecule type" value="Genomic_DNA"/>
</dbReference>
<dbReference type="GO" id="GO:0071949">
    <property type="term" value="F:FAD binding"/>
    <property type="evidence" value="ECO:0007669"/>
    <property type="project" value="InterPro"/>
</dbReference>
<dbReference type="InterPro" id="IPR016166">
    <property type="entry name" value="FAD-bd_PCMH"/>
</dbReference>
<keyword evidence="6" id="KW-1185">Reference proteome</keyword>
<dbReference type="SUPFAM" id="SSF56176">
    <property type="entry name" value="FAD-binding/transporter-associated domain-like"/>
    <property type="match status" value="1"/>
</dbReference>
<dbReference type="AlphaFoldDB" id="A0A0D0E9Q4"/>
<dbReference type="OrthoDB" id="9983560at2759"/>
<dbReference type="InterPro" id="IPR006094">
    <property type="entry name" value="Oxid_FAD_bind_N"/>
</dbReference>
<evidence type="ECO:0000256" key="2">
    <source>
        <dbReference type="ARBA" id="ARBA00023002"/>
    </source>
</evidence>
<reference evidence="5 6" key="1">
    <citation type="submission" date="2014-04" db="EMBL/GenBank/DDBJ databases">
        <authorList>
            <consortium name="DOE Joint Genome Institute"/>
            <person name="Kuo A."/>
            <person name="Kohler A."/>
            <person name="Jargeat P."/>
            <person name="Nagy L.G."/>
            <person name="Floudas D."/>
            <person name="Copeland A."/>
            <person name="Barry K.W."/>
            <person name="Cichocki N."/>
            <person name="Veneault-Fourrey C."/>
            <person name="LaButti K."/>
            <person name="Lindquist E.A."/>
            <person name="Lipzen A."/>
            <person name="Lundell T."/>
            <person name="Morin E."/>
            <person name="Murat C."/>
            <person name="Sun H."/>
            <person name="Tunlid A."/>
            <person name="Henrissat B."/>
            <person name="Grigoriev I.V."/>
            <person name="Hibbett D.S."/>
            <person name="Martin F."/>
            <person name="Nordberg H.P."/>
            <person name="Cantor M.N."/>
            <person name="Hua S.X."/>
        </authorList>
    </citation>
    <scope>NUCLEOTIDE SEQUENCE [LARGE SCALE GENOMIC DNA]</scope>
    <source>
        <strain evidence="5 6">Ve08.2h10</strain>
    </source>
</reference>
<dbReference type="Proteomes" id="UP000054538">
    <property type="component" value="Unassembled WGS sequence"/>
</dbReference>
<feature type="signal peptide" evidence="3">
    <location>
        <begin position="1"/>
        <end position="22"/>
    </location>
</feature>
<reference evidence="6" key="2">
    <citation type="submission" date="2015-01" db="EMBL/GenBank/DDBJ databases">
        <title>Evolutionary Origins and Diversification of the Mycorrhizal Mutualists.</title>
        <authorList>
            <consortium name="DOE Joint Genome Institute"/>
            <consortium name="Mycorrhizal Genomics Consortium"/>
            <person name="Kohler A."/>
            <person name="Kuo A."/>
            <person name="Nagy L.G."/>
            <person name="Floudas D."/>
            <person name="Copeland A."/>
            <person name="Barry K.W."/>
            <person name="Cichocki N."/>
            <person name="Veneault-Fourrey C."/>
            <person name="LaButti K."/>
            <person name="Lindquist E.A."/>
            <person name="Lipzen A."/>
            <person name="Lundell T."/>
            <person name="Morin E."/>
            <person name="Murat C."/>
            <person name="Riley R."/>
            <person name="Ohm R."/>
            <person name="Sun H."/>
            <person name="Tunlid A."/>
            <person name="Henrissat B."/>
            <person name="Grigoriev I.V."/>
            <person name="Hibbett D.S."/>
            <person name="Martin F."/>
        </authorList>
    </citation>
    <scope>NUCLEOTIDE SEQUENCE [LARGE SCALE GENOMIC DNA]</scope>
    <source>
        <strain evidence="6">Ve08.2h10</strain>
    </source>
</reference>
<dbReference type="Gene3D" id="3.30.465.10">
    <property type="match status" value="2"/>
</dbReference>
<proteinExistence type="inferred from homology"/>
<dbReference type="PROSITE" id="PS51387">
    <property type="entry name" value="FAD_PCMH"/>
    <property type="match status" value="1"/>
</dbReference>
<dbReference type="InterPro" id="IPR012951">
    <property type="entry name" value="BBE"/>
</dbReference>
<dbReference type="PANTHER" id="PTHR13878">
    <property type="entry name" value="GULONOLACTONE OXIDASE"/>
    <property type="match status" value="1"/>
</dbReference>
<feature type="chain" id="PRO_5002209495" description="FAD-binding PCMH-type domain-containing protein" evidence="3">
    <location>
        <begin position="23"/>
        <end position="638"/>
    </location>
</feature>
<evidence type="ECO:0000313" key="6">
    <source>
        <dbReference type="Proteomes" id="UP000054538"/>
    </source>
</evidence>
<evidence type="ECO:0000259" key="4">
    <source>
        <dbReference type="PROSITE" id="PS51387"/>
    </source>
</evidence>
<dbReference type="PANTHER" id="PTHR13878:SF91">
    <property type="entry name" value="FAD BINDING DOMAIN PROTEIN (AFU_ORTHOLOGUE AFUA_6G12070)-RELATED"/>
    <property type="match status" value="1"/>
</dbReference>
<evidence type="ECO:0000256" key="3">
    <source>
        <dbReference type="SAM" id="SignalP"/>
    </source>
</evidence>
<dbReference type="HOGENOM" id="CLU_018354_4_4_1"/>
<feature type="domain" description="FAD-binding PCMH-type" evidence="4">
    <location>
        <begin position="132"/>
        <end position="314"/>
    </location>
</feature>